<dbReference type="Gene3D" id="3.40.50.12370">
    <property type="match status" value="1"/>
</dbReference>
<dbReference type="PANTHER" id="PTHR46268">
    <property type="entry name" value="STRESS RESPONSE PROTEIN NHAX"/>
    <property type="match status" value="1"/>
</dbReference>
<gene>
    <name evidence="3" type="ORF">AVDCRST_MAG79-347</name>
</gene>
<dbReference type="InterPro" id="IPR006015">
    <property type="entry name" value="Universal_stress_UspA"/>
</dbReference>
<feature type="domain" description="UspA" evidence="2">
    <location>
        <begin position="121"/>
        <end position="258"/>
    </location>
</feature>
<dbReference type="PANTHER" id="PTHR46268:SF6">
    <property type="entry name" value="UNIVERSAL STRESS PROTEIN UP12"/>
    <property type="match status" value="1"/>
</dbReference>
<organism evidence="3">
    <name type="scientific">uncultured Thermoleophilia bacterium</name>
    <dbReference type="NCBI Taxonomy" id="1497501"/>
    <lineage>
        <taxon>Bacteria</taxon>
        <taxon>Bacillati</taxon>
        <taxon>Actinomycetota</taxon>
        <taxon>Thermoleophilia</taxon>
        <taxon>environmental samples</taxon>
    </lineage>
</organism>
<feature type="non-terminal residue" evidence="3">
    <location>
        <position position="1"/>
    </location>
</feature>
<dbReference type="AlphaFoldDB" id="A0A6J4TH94"/>
<sequence>ATAADQVIAAAVYQTVPYVFAVGASDAADAEITAALRAEALEVLEGLRDGDVRKEAVPGDSPAEGLHRLARRRQARLIAVGVTHRAAIGRLLPGGVGDRLLHGASCPVAVVPAGWDGQGFATVGVGFDGRAESWTALRAAHDLASRLSAQLEVIGVYEPALYLWLTTPAPTPPPWDVDDLHTRFDRYLTDAVAELAPSVPSRVRAVSGLAGPALVEAAHGIDVLVTGSRGYGPLGSVLLGSVSRYVADHARCPLLVVPRATGAEAPAAAATEL</sequence>
<dbReference type="EMBL" id="CADCWC010000066">
    <property type="protein sequence ID" value="CAA9523788.1"/>
    <property type="molecule type" value="Genomic_DNA"/>
</dbReference>
<proteinExistence type="inferred from homology"/>
<reference evidence="3" key="1">
    <citation type="submission" date="2020-02" db="EMBL/GenBank/DDBJ databases">
        <authorList>
            <person name="Meier V. D."/>
        </authorList>
    </citation>
    <scope>NUCLEOTIDE SEQUENCE</scope>
    <source>
        <strain evidence="3">AVDCRST_MAG79</strain>
    </source>
</reference>
<dbReference type="CDD" id="cd23659">
    <property type="entry name" value="USP_At3g01520-like"/>
    <property type="match status" value="1"/>
</dbReference>
<dbReference type="InterPro" id="IPR006016">
    <property type="entry name" value="UspA"/>
</dbReference>
<evidence type="ECO:0000259" key="2">
    <source>
        <dbReference type="Pfam" id="PF00582"/>
    </source>
</evidence>
<accession>A0A6J4TH94</accession>
<protein>
    <recommendedName>
        <fullName evidence="2">UspA domain-containing protein</fullName>
    </recommendedName>
</protein>
<evidence type="ECO:0000313" key="3">
    <source>
        <dbReference type="EMBL" id="CAA9523788.1"/>
    </source>
</evidence>
<evidence type="ECO:0000256" key="1">
    <source>
        <dbReference type="ARBA" id="ARBA00008791"/>
    </source>
</evidence>
<feature type="domain" description="UspA" evidence="2">
    <location>
        <begin position="21"/>
        <end position="112"/>
    </location>
</feature>
<dbReference type="PRINTS" id="PR01438">
    <property type="entry name" value="UNVRSLSTRESS"/>
</dbReference>
<dbReference type="Pfam" id="PF00582">
    <property type="entry name" value="Usp"/>
    <property type="match status" value="2"/>
</dbReference>
<dbReference type="SUPFAM" id="SSF52402">
    <property type="entry name" value="Adenine nucleotide alpha hydrolases-like"/>
    <property type="match status" value="2"/>
</dbReference>
<comment type="similarity">
    <text evidence="1">Belongs to the universal stress protein A family.</text>
</comment>
<name>A0A6J4TH94_9ACTN</name>